<feature type="domain" description="Katanin p80 subunit C-terminal" evidence="10">
    <location>
        <begin position="682"/>
        <end position="823"/>
    </location>
</feature>
<dbReference type="PROSITE" id="PS50294">
    <property type="entry name" value="WD_REPEATS_REGION"/>
    <property type="match status" value="5"/>
</dbReference>
<feature type="compositionally biased region" description="Polar residues" evidence="9">
    <location>
        <begin position="514"/>
        <end position="524"/>
    </location>
</feature>
<evidence type="ECO:0000256" key="2">
    <source>
        <dbReference type="ARBA" id="ARBA00022490"/>
    </source>
</evidence>
<feature type="compositionally biased region" description="Polar residues" evidence="9">
    <location>
        <begin position="320"/>
        <end position="330"/>
    </location>
</feature>
<dbReference type="InterPro" id="IPR001680">
    <property type="entry name" value="WD40_rpt"/>
</dbReference>
<dbReference type="GO" id="GO:0005737">
    <property type="term" value="C:cytoplasm"/>
    <property type="evidence" value="ECO:0007669"/>
    <property type="project" value="UniProtKB-UniRule"/>
</dbReference>
<dbReference type="PANTHER" id="PTHR19845:SF0">
    <property type="entry name" value="KATANIN P80 WD40 REPEAT-CONTAINING SUBUNIT B1"/>
    <property type="match status" value="1"/>
</dbReference>
<dbReference type="SMART" id="SM00320">
    <property type="entry name" value="WD40"/>
    <property type="match status" value="6"/>
</dbReference>
<comment type="subcellular location">
    <subcellularLocation>
        <location evidence="1 7">Cytoplasm</location>
        <location evidence="1 7">Cytoskeleton</location>
    </subcellularLocation>
</comment>
<dbReference type="Gene3D" id="2.130.10.10">
    <property type="entry name" value="YVTN repeat-like/Quinoprotein amine dehydrogenase"/>
    <property type="match status" value="2"/>
</dbReference>
<dbReference type="PANTHER" id="PTHR19845">
    <property type="entry name" value="KATANIN P80 SUBUNIT"/>
    <property type="match status" value="1"/>
</dbReference>
<dbReference type="InterPro" id="IPR020472">
    <property type="entry name" value="WD40_PAC1"/>
</dbReference>
<dbReference type="GO" id="GO:0008017">
    <property type="term" value="F:microtubule binding"/>
    <property type="evidence" value="ECO:0007669"/>
    <property type="project" value="UniProtKB-UniRule"/>
</dbReference>
<dbReference type="EnsemblPlants" id="Bra009683.1">
    <property type="protein sequence ID" value="Bra009683.1-P"/>
    <property type="gene ID" value="Bra009683"/>
</dbReference>
<dbReference type="CDD" id="cd00200">
    <property type="entry name" value="WD40"/>
    <property type="match status" value="1"/>
</dbReference>
<dbReference type="PRINTS" id="PR00320">
    <property type="entry name" value="GPROTEINBRPT"/>
</dbReference>
<dbReference type="Pfam" id="PF13925">
    <property type="entry name" value="Katanin_con80"/>
    <property type="match status" value="1"/>
</dbReference>
<dbReference type="InterPro" id="IPR019775">
    <property type="entry name" value="WD40_repeat_CS"/>
</dbReference>
<dbReference type="FunFam" id="2.130.10.10:FF:000462">
    <property type="entry name" value="Katanin p80 WD40 repeat-containing subunit B1"/>
    <property type="match status" value="1"/>
</dbReference>
<feature type="region of interest" description="Disordered" evidence="9">
    <location>
        <begin position="320"/>
        <end position="465"/>
    </location>
</feature>
<feature type="compositionally biased region" description="Low complexity" evidence="9">
    <location>
        <begin position="437"/>
        <end position="453"/>
    </location>
</feature>
<evidence type="ECO:0000256" key="8">
    <source>
        <dbReference type="PROSITE-ProRule" id="PRU00221"/>
    </source>
</evidence>
<dbReference type="HAMAP" id="MF_03022">
    <property type="entry name" value="Katanin_p80_B1"/>
    <property type="match status" value="1"/>
</dbReference>
<dbReference type="PROSITE" id="PS50082">
    <property type="entry name" value="WD_REPEATS_2"/>
    <property type="match status" value="5"/>
</dbReference>
<name>M4CZN6_BRACM</name>
<keyword evidence="2 7" id="KW-0963">Cytoplasm</keyword>
<feature type="compositionally biased region" description="Polar residues" evidence="9">
    <location>
        <begin position="454"/>
        <end position="465"/>
    </location>
</feature>
<reference evidence="11 12" key="2">
    <citation type="journal article" date="2018" name="Hortic Res">
        <title>Improved Brassica rapa reference genome by single-molecule sequencing and chromosome conformation capture technologies.</title>
        <authorList>
            <person name="Zhang L."/>
            <person name="Cai X."/>
            <person name="Wu J."/>
            <person name="Liu M."/>
            <person name="Grob S."/>
            <person name="Cheng F."/>
            <person name="Liang J."/>
            <person name="Cai C."/>
            <person name="Liu Z."/>
            <person name="Liu B."/>
            <person name="Wang F."/>
            <person name="Li S."/>
            <person name="Liu F."/>
            <person name="Li X."/>
            <person name="Cheng L."/>
            <person name="Yang W."/>
            <person name="Li M.H."/>
            <person name="Grossniklaus U."/>
            <person name="Zheng H."/>
            <person name="Wang X."/>
        </authorList>
    </citation>
    <scope>NUCLEOTIDE SEQUENCE [LARGE SCALE GENOMIC DNA]</scope>
    <source>
        <strain evidence="11 12">cv. Chiifu-401-42</strain>
    </source>
</reference>
<dbReference type="GO" id="GO:0008352">
    <property type="term" value="C:katanin complex"/>
    <property type="evidence" value="ECO:0000318"/>
    <property type="project" value="GO_Central"/>
</dbReference>
<evidence type="ECO:0000256" key="1">
    <source>
        <dbReference type="ARBA" id="ARBA00004245"/>
    </source>
</evidence>
<organism evidence="11 12">
    <name type="scientific">Brassica campestris</name>
    <name type="common">Field mustard</name>
    <dbReference type="NCBI Taxonomy" id="3711"/>
    <lineage>
        <taxon>Eukaryota</taxon>
        <taxon>Viridiplantae</taxon>
        <taxon>Streptophyta</taxon>
        <taxon>Embryophyta</taxon>
        <taxon>Tracheophyta</taxon>
        <taxon>Spermatophyta</taxon>
        <taxon>Magnoliopsida</taxon>
        <taxon>eudicotyledons</taxon>
        <taxon>Gunneridae</taxon>
        <taxon>Pentapetalae</taxon>
        <taxon>rosids</taxon>
        <taxon>malvids</taxon>
        <taxon>Brassicales</taxon>
        <taxon>Brassicaceae</taxon>
        <taxon>Brassiceae</taxon>
        <taxon>Brassica</taxon>
    </lineage>
</organism>
<feature type="repeat" description="WD" evidence="8">
    <location>
        <begin position="27"/>
        <end position="69"/>
    </location>
</feature>
<feature type="repeat" description="WD" evidence="8">
    <location>
        <begin position="196"/>
        <end position="237"/>
    </location>
</feature>
<evidence type="ECO:0000256" key="9">
    <source>
        <dbReference type="SAM" id="MobiDB-lite"/>
    </source>
</evidence>
<feature type="repeat" description="WD" evidence="8">
    <location>
        <begin position="70"/>
        <end position="111"/>
    </location>
</feature>
<dbReference type="OMA" id="HPYDSTI"/>
<dbReference type="Pfam" id="PF00400">
    <property type="entry name" value="WD40"/>
    <property type="match status" value="6"/>
</dbReference>
<evidence type="ECO:0000256" key="7">
    <source>
        <dbReference type="HAMAP-Rule" id="MF_03022"/>
    </source>
</evidence>
<dbReference type="InterPro" id="IPR015943">
    <property type="entry name" value="WD40/YVTN_repeat-like_dom_sf"/>
</dbReference>
<dbReference type="PROSITE" id="PS00678">
    <property type="entry name" value="WD_REPEATS_1"/>
    <property type="match status" value="2"/>
</dbReference>
<dbReference type="AlphaFoldDB" id="M4CZN6"/>
<reference evidence="11" key="3">
    <citation type="submission" date="2023-03" db="UniProtKB">
        <authorList>
            <consortium name="EnsemblPlants"/>
        </authorList>
    </citation>
    <scope>IDENTIFICATION</scope>
    <source>
        <strain evidence="11">cv. Chiifu-401-42</strain>
    </source>
</reference>
<comment type="function">
    <text evidence="7">May participate in a complex which severs microtubules in an ATP-dependent manner. Microtubule severing may promote rapid reorganization of cellular microtubule arrays.</text>
</comment>
<dbReference type="GO" id="GO:0005874">
    <property type="term" value="C:microtubule"/>
    <property type="evidence" value="ECO:0007669"/>
    <property type="project" value="UniProtKB-KW"/>
</dbReference>
<feature type="repeat" description="WD" evidence="8">
    <location>
        <begin position="154"/>
        <end position="195"/>
    </location>
</feature>
<evidence type="ECO:0000259" key="10">
    <source>
        <dbReference type="Pfam" id="PF13925"/>
    </source>
</evidence>
<dbReference type="InterPro" id="IPR026962">
    <property type="entry name" value="KTNB1"/>
</dbReference>
<dbReference type="STRING" id="51351.M4CZN6"/>
<feature type="repeat" description="WD" evidence="8">
    <location>
        <begin position="112"/>
        <end position="153"/>
    </location>
</feature>
<feature type="compositionally biased region" description="Basic and acidic residues" evidence="9">
    <location>
        <begin position="586"/>
        <end position="601"/>
    </location>
</feature>
<keyword evidence="6 7" id="KW-0206">Cytoskeleton</keyword>
<dbReference type="GO" id="GO:0051013">
    <property type="term" value="P:microtubule severing"/>
    <property type="evidence" value="ECO:0007669"/>
    <property type="project" value="UniProtKB-UniRule"/>
</dbReference>
<dbReference type="InParanoid" id="M4CZN6"/>
<evidence type="ECO:0000256" key="6">
    <source>
        <dbReference type="ARBA" id="ARBA00023212"/>
    </source>
</evidence>
<dbReference type="FunCoup" id="M4CZN6">
    <property type="interactions" value="1749"/>
</dbReference>
<evidence type="ECO:0000256" key="5">
    <source>
        <dbReference type="ARBA" id="ARBA00022737"/>
    </source>
</evidence>
<sequence length="906" mass="99315">MSPTTLQGLHDFYQASLQATYPFLSEFVAHSAAVNCLKIGRKSSRVLVTGGEDHKVNLWAIGKPNAILSLYGHSSGIDSVTFDASEVLVAAGAASGTIKLWDLEEAKLVRTLTGHRSNCISVDFHPFGEFFASGSLDTNLKIWDLRKKGPIHTYKGHTRGVNVLRFTPDGRWVVSGGEDNIVKVWDLTAGKLLTEFKCHEGQIQSLDFHPHEFLLATGSADRTVKFWDLETFELIGSGGPETSGVRCLSFNPDGKTVLCGLQESLKIFSWEPIRCHDGVDVGWSRLSDMNVHEGKLLGCSYNQNCVGVWVVDLSRTEPCNTGDAAQSNGQAEKKSGSGRDSVVLNDNNSKTTIPGKLSVSQNVDPLLKETKSLGRLSVTQNSDPSTKETKAVGRSSTSHSSDSKPLGRLSVSQNSDVAKESRTLSSTGSVPSTPHRVSVTSVSKAAVSNAATSRRNFTKANQKSHPVNKAADFIQVFVPREDPRVEQATESRAELDIIARTMPYSLQAADSRRSPPSSKNNQDLPNAPVLEMSESQPVEPSNIPDKSTFPGGKGGMRGAAERSINDFRYKRYGRSNSRSRMGSPPRNHDENYDLVSHKSSREPSPTESRKGGRFQSLFINRERRGRFSNYEGPVSNFPGGGNAAAPNIHPSNMFKQRGNNMPVEQGIESPSEDNIVEDIMGKHDQFVSSMQSRLAKLQVVRRYWERNDVKNTIGSMEKMADNAVTADVLSIITERNEIMTLDTCTSLLPILAALLASDMDQHLSVSLDMLLKLVRMYGSPIYLSLSAPASVGVDIEAEQRIERYSRCFVELEKVKACLPSLSRHLSVSLDMLLKLVRMYGSPIYLSLSAPASVGVDIEAEQRIERYSRCFVELEKVKACLPSLSRRGGLVAKSVLELNLAFQEISS</sequence>
<reference evidence="11 12" key="1">
    <citation type="journal article" date="2011" name="Nat. Genet.">
        <title>The genome of the mesopolyploid crop species Brassica rapa.</title>
        <authorList>
            <consortium name="Brassica rapa Genome Sequencing Project Consortium"/>
            <person name="Wang X."/>
            <person name="Wang H."/>
            <person name="Wang J."/>
            <person name="Sun R."/>
            <person name="Wu J."/>
            <person name="Liu S."/>
            <person name="Bai Y."/>
            <person name="Mun J.H."/>
            <person name="Bancroft I."/>
            <person name="Cheng F."/>
            <person name="Huang S."/>
            <person name="Li X."/>
            <person name="Hua W."/>
            <person name="Wang J."/>
            <person name="Wang X."/>
            <person name="Freeling M."/>
            <person name="Pires J.C."/>
            <person name="Paterson A.H."/>
            <person name="Chalhoub B."/>
            <person name="Wang B."/>
            <person name="Hayward A."/>
            <person name="Sharpe A.G."/>
            <person name="Park B.S."/>
            <person name="Weisshaar B."/>
            <person name="Liu B."/>
            <person name="Li B."/>
            <person name="Liu B."/>
            <person name="Tong C."/>
            <person name="Song C."/>
            <person name="Duran C."/>
            <person name="Peng C."/>
            <person name="Geng C."/>
            <person name="Koh C."/>
            <person name="Lin C."/>
            <person name="Edwards D."/>
            <person name="Mu D."/>
            <person name="Shen D."/>
            <person name="Soumpourou E."/>
            <person name="Li F."/>
            <person name="Fraser F."/>
            <person name="Conant G."/>
            <person name="Lassalle G."/>
            <person name="King G.J."/>
            <person name="Bonnema G."/>
            <person name="Tang H."/>
            <person name="Wang H."/>
            <person name="Belcram H."/>
            <person name="Zhou H."/>
            <person name="Hirakawa H."/>
            <person name="Abe H."/>
            <person name="Guo H."/>
            <person name="Wang H."/>
            <person name="Jin H."/>
            <person name="Parkin I.A."/>
            <person name="Batley J."/>
            <person name="Kim J.S."/>
            <person name="Just J."/>
            <person name="Li J."/>
            <person name="Xu J."/>
            <person name="Deng J."/>
            <person name="Kim J.A."/>
            <person name="Li J."/>
            <person name="Yu J."/>
            <person name="Meng J."/>
            <person name="Wang J."/>
            <person name="Min J."/>
            <person name="Poulain J."/>
            <person name="Wang J."/>
            <person name="Hatakeyama K."/>
            <person name="Wu K."/>
            <person name="Wang L."/>
            <person name="Fang L."/>
            <person name="Trick M."/>
            <person name="Links M.G."/>
            <person name="Zhao M."/>
            <person name="Jin M."/>
            <person name="Ramchiary N."/>
            <person name="Drou N."/>
            <person name="Berkman P.J."/>
            <person name="Cai Q."/>
            <person name="Huang Q."/>
            <person name="Li R."/>
            <person name="Tabata S."/>
            <person name="Cheng S."/>
            <person name="Zhang S."/>
            <person name="Zhang S."/>
            <person name="Huang S."/>
            <person name="Sato S."/>
            <person name="Sun S."/>
            <person name="Kwon S.J."/>
            <person name="Choi S.R."/>
            <person name="Lee T.H."/>
            <person name="Fan W."/>
            <person name="Zhao X."/>
            <person name="Tan X."/>
            <person name="Xu X."/>
            <person name="Wang Y."/>
            <person name="Qiu Y."/>
            <person name="Yin Y."/>
            <person name="Li Y."/>
            <person name="Du Y."/>
            <person name="Liao Y."/>
            <person name="Lim Y."/>
            <person name="Narusaka Y."/>
            <person name="Wang Y."/>
            <person name="Wang Z."/>
            <person name="Li Z."/>
            <person name="Wang Z."/>
            <person name="Xiong Z."/>
            <person name="Zhang Z."/>
        </authorList>
    </citation>
    <scope>NUCLEOTIDE SEQUENCE [LARGE SCALE GENOMIC DNA]</scope>
    <source>
        <strain evidence="11 12">cv. Chiifu-401-42</strain>
    </source>
</reference>
<dbReference type="InterPro" id="IPR028021">
    <property type="entry name" value="Katanin_C-terminal"/>
</dbReference>
<keyword evidence="3 8" id="KW-0853">WD repeat</keyword>
<dbReference type="Proteomes" id="UP000011750">
    <property type="component" value="Chromosome A06"/>
</dbReference>
<feature type="compositionally biased region" description="Polar residues" evidence="9">
    <location>
        <begin position="344"/>
        <end position="363"/>
    </location>
</feature>
<keyword evidence="5" id="KW-0677">Repeat</keyword>
<dbReference type="FunFam" id="2.130.10.10:FF:000626">
    <property type="entry name" value="Katanin p80 WD40 repeat-containing subunit B1 homolog"/>
    <property type="match status" value="1"/>
</dbReference>
<evidence type="ECO:0000313" key="11">
    <source>
        <dbReference type="EnsemblPlants" id="Bra009683.1-P"/>
    </source>
</evidence>
<feature type="compositionally biased region" description="Polar residues" evidence="9">
    <location>
        <begin position="423"/>
        <end position="432"/>
    </location>
</feature>
<evidence type="ECO:0000256" key="3">
    <source>
        <dbReference type="ARBA" id="ARBA00022574"/>
    </source>
</evidence>
<dbReference type="HOGENOM" id="CLU_007811_0_0_1"/>
<feature type="region of interest" description="Disordered" evidence="9">
    <location>
        <begin position="507"/>
        <end position="615"/>
    </location>
</feature>
<dbReference type="SUPFAM" id="SSF50978">
    <property type="entry name" value="WD40 repeat-like"/>
    <property type="match status" value="1"/>
</dbReference>
<keyword evidence="12" id="KW-1185">Reference proteome</keyword>
<comment type="similarity">
    <text evidence="7">Belongs to the WD repeat KATNB1 family.</text>
</comment>
<protein>
    <recommendedName>
        <fullName evidence="7">Katanin p80 WD40 repeat-containing subunit B1 homolog</fullName>
    </recommendedName>
</protein>
<dbReference type="InterPro" id="IPR036322">
    <property type="entry name" value="WD40_repeat_dom_sf"/>
</dbReference>
<evidence type="ECO:0000313" key="12">
    <source>
        <dbReference type="Proteomes" id="UP000011750"/>
    </source>
</evidence>
<dbReference type="eggNOG" id="KOG0267">
    <property type="taxonomic scope" value="Eukaryota"/>
</dbReference>
<keyword evidence="4 7" id="KW-0493">Microtubule</keyword>
<accession>M4CZN6</accession>
<proteinExistence type="inferred from homology"/>
<feature type="compositionally biased region" description="Basic and acidic residues" evidence="9">
    <location>
        <begin position="559"/>
        <end position="569"/>
    </location>
</feature>
<evidence type="ECO:0000256" key="4">
    <source>
        <dbReference type="ARBA" id="ARBA00022701"/>
    </source>
</evidence>
<dbReference type="GO" id="GO:0007019">
    <property type="term" value="P:microtubule depolymerization"/>
    <property type="evidence" value="ECO:0000318"/>
    <property type="project" value="GO_Central"/>
</dbReference>
<dbReference type="Gramene" id="Bra009683.1">
    <property type="protein sequence ID" value="Bra009683.1-P"/>
    <property type="gene ID" value="Bra009683"/>
</dbReference>